<dbReference type="SMART" id="SM00906">
    <property type="entry name" value="Fungal_trans"/>
    <property type="match status" value="1"/>
</dbReference>
<feature type="region of interest" description="Disordered" evidence="8">
    <location>
        <begin position="77"/>
        <end position="116"/>
    </location>
</feature>
<evidence type="ECO:0000256" key="2">
    <source>
        <dbReference type="ARBA" id="ARBA00022723"/>
    </source>
</evidence>
<dbReference type="GO" id="GO:0043565">
    <property type="term" value="F:sequence-specific DNA binding"/>
    <property type="evidence" value="ECO:0007669"/>
    <property type="project" value="TreeGrafter"/>
</dbReference>
<dbReference type="OrthoDB" id="189997at2759"/>
<dbReference type="Pfam" id="PF04082">
    <property type="entry name" value="Fungal_trans"/>
    <property type="match status" value="1"/>
</dbReference>
<gene>
    <name evidence="10" type="ORF">N7476_005692</name>
</gene>
<keyword evidence="4" id="KW-0805">Transcription regulation</keyword>
<dbReference type="CDD" id="cd12148">
    <property type="entry name" value="fungal_TF_MHR"/>
    <property type="match status" value="1"/>
</dbReference>
<keyword evidence="7" id="KW-0539">Nucleus</keyword>
<evidence type="ECO:0000256" key="5">
    <source>
        <dbReference type="ARBA" id="ARBA00023125"/>
    </source>
</evidence>
<evidence type="ECO:0000259" key="9">
    <source>
        <dbReference type="SMART" id="SM00906"/>
    </source>
</evidence>
<comment type="caution">
    <text evidence="10">The sequence shown here is derived from an EMBL/GenBank/DDBJ whole genome shotgun (WGS) entry which is preliminary data.</text>
</comment>
<evidence type="ECO:0000256" key="3">
    <source>
        <dbReference type="ARBA" id="ARBA00022833"/>
    </source>
</evidence>
<dbReference type="AlphaFoldDB" id="A0A9W9PW65"/>
<organism evidence="10 11">
    <name type="scientific">Penicillium atrosanguineum</name>
    <dbReference type="NCBI Taxonomy" id="1132637"/>
    <lineage>
        <taxon>Eukaryota</taxon>
        <taxon>Fungi</taxon>
        <taxon>Dikarya</taxon>
        <taxon>Ascomycota</taxon>
        <taxon>Pezizomycotina</taxon>
        <taxon>Eurotiomycetes</taxon>
        <taxon>Eurotiomycetidae</taxon>
        <taxon>Eurotiales</taxon>
        <taxon>Aspergillaceae</taxon>
        <taxon>Penicillium</taxon>
    </lineage>
</organism>
<dbReference type="InterPro" id="IPR052202">
    <property type="entry name" value="Yeast_MetPath_Reg"/>
</dbReference>
<evidence type="ECO:0000313" key="10">
    <source>
        <dbReference type="EMBL" id="KAJ5315385.1"/>
    </source>
</evidence>
<dbReference type="PANTHER" id="PTHR47782">
    <property type="entry name" value="ZN(II)2CYS6 TRANSCRIPTION FACTOR (EUROFUNG)-RELATED"/>
    <property type="match status" value="1"/>
</dbReference>
<feature type="compositionally biased region" description="Low complexity" evidence="8">
    <location>
        <begin position="77"/>
        <end position="88"/>
    </location>
</feature>
<feature type="domain" description="Xylanolytic transcriptional activator regulatory" evidence="9">
    <location>
        <begin position="328"/>
        <end position="405"/>
    </location>
</feature>
<evidence type="ECO:0000256" key="8">
    <source>
        <dbReference type="SAM" id="MobiDB-lite"/>
    </source>
</evidence>
<dbReference type="GO" id="GO:0008270">
    <property type="term" value="F:zinc ion binding"/>
    <property type="evidence" value="ECO:0007669"/>
    <property type="project" value="InterPro"/>
</dbReference>
<protein>
    <recommendedName>
        <fullName evidence="9">Xylanolytic transcriptional activator regulatory domain-containing protein</fullName>
    </recommendedName>
</protein>
<dbReference type="GO" id="GO:0005634">
    <property type="term" value="C:nucleus"/>
    <property type="evidence" value="ECO:0007669"/>
    <property type="project" value="UniProtKB-SubCell"/>
</dbReference>
<evidence type="ECO:0000313" key="11">
    <source>
        <dbReference type="Proteomes" id="UP001147746"/>
    </source>
</evidence>
<evidence type="ECO:0000256" key="1">
    <source>
        <dbReference type="ARBA" id="ARBA00004123"/>
    </source>
</evidence>
<proteinExistence type="predicted"/>
<keyword evidence="11" id="KW-1185">Reference proteome</keyword>
<keyword evidence="3" id="KW-0862">Zinc</keyword>
<sequence>FKSTVLRSLQCSDQRPCENCTSAGKGTEYIDSSCLHMIHQLTSLIECHASERVARKSYAHDEYTRSLEEKIAALESRASSEARNSSLEGETALEDDDANEQVRPEQENTSYVGRRELEDRDTQSLVIPTCEAPAIKFPPSFHSVISNVSPIAEDQCGHSTLLIGILATLTSGNPCGIASQRSDPWHEIILSSPIAEGALKPNPQILLPSSVEDALVEIYLERVNPRYPFLHAEMFSGWYKSWKLRRHSEPVDDPRDRWVDFFVTMVHAVSILLTPQVSQNDIVTSQSLYNAAMKYAPFVFSQPDPILHAQAYLLLTLHALHSPSSQMIINMVSITMRHCAINNLHRAECERQARFPEFSREQQIRRRVFWSAYALDRLISWIYYIPNNLPDEHITVEMFSTVEDASLHDDTADISQPPPELPQRTRLSPTLHLIRCRGIQSRILNTMMRSDFHKINATSTWREHMLEELESWRTHIKRLSHSTNRGYLSDRWVGMAYNYTVLILFQPNKTNALAGFGDRSVQACAQIALTFRAFQKDRQTAQLWPGLLSQFAIGVTLLYCFWATPPSYRTPTYRLPEVSEALRACSTALAILSERWAQAEPLRDVFDILAREIPIHETPGMDHSSRCMSTQSVSFIESQMHFMSDVVRNRGVLRMVQEMISENFPVGPAERIQHQAPAVDLETGGAGGHLCSEHCALFDSTTFFDPTNIIEPDSVTDGGLSETYGGFEDTMFPAFFGSAEF</sequence>
<evidence type="ECO:0000256" key="4">
    <source>
        <dbReference type="ARBA" id="ARBA00023015"/>
    </source>
</evidence>
<dbReference type="GO" id="GO:0000981">
    <property type="term" value="F:DNA-binding transcription factor activity, RNA polymerase II-specific"/>
    <property type="evidence" value="ECO:0007669"/>
    <property type="project" value="TreeGrafter"/>
</dbReference>
<dbReference type="GO" id="GO:0045944">
    <property type="term" value="P:positive regulation of transcription by RNA polymerase II"/>
    <property type="evidence" value="ECO:0007669"/>
    <property type="project" value="TreeGrafter"/>
</dbReference>
<dbReference type="EMBL" id="JAPZBO010000005">
    <property type="protein sequence ID" value="KAJ5315385.1"/>
    <property type="molecule type" value="Genomic_DNA"/>
</dbReference>
<accession>A0A9W9PW65</accession>
<reference evidence="10" key="1">
    <citation type="submission" date="2022-12" db="EMBL/GenBank/DDBJ databases">
        <authorList>
            <person name="Petersen C."/>
        </authorList>
    </citation>
    <scope>NUCLEOTIDE SEQUENCE</scope>
    <source>
        <strain evidence="10">IBT 21472</strain>
    </source>
</reference>
<keyword evidence="6" id="KW-0804">Transcription</keyword>
<evidence type="ECO:0000256" key="7">
    <source>
        <dbReference type="ARBA" id="ARBA00023242"/>
    </source>
</evidence>
<dbReference type="PANTHER" id="PTHR47782:SF12">
    <property type="entry name" value="ZN(II)2CYS6 TRANSCRIPTION FACTOR (EUROFUNG)"/>
    <property type="match status" value="1"/>
</dbReference>
<comment type="subcellular location">
    <subcellularLocation>
        <location evidence="1">Nucleus</location>
    </subcellularLocation>
</comment>
<feature type="non-terminal residue" evidence="10">
    <location>
        <position position="1"/>
    </location>
</feature>
<dbReference type="Proteomes" id="UP001147746">
    <property type="component" value="Unassembled WGS sequence"/>
</dbReference>
<keyword evidence="5" id="KW-0238">DNA-binding</keyword>
<evidence type="ECO:0000256" key="6">
    <source>
        <dbReference type="ARBA" id="ARBA00023163"/>
    </source>
</evidence>
<name>A0A9W9PW65_9EURO</name>
<dbReference type="InterPro" id="IPR007219">
    <property type="entry name" value="XnlR_reg_dom"/>
</dbReference>
<keyword evidence="2" id="KW-0479">Metal-binding</keyword>
<reference evidence="10" key="2">
    <citation type="journal article" date="2023" name="IMA Fungus">
        <title>Comparative genomic study of the Penicillium genus elucidates a diverse pangenome and 15 lateral gene transfer events.</title>
        <authorList>
            <person name="Petersen C."/>
            <person name="Sorensen T."/>
            <person name="Nielsen M.R."/>
            <person name="Sondergaard T.E."/>
            <person name="Sorensen J.L."/>
            <person name="Fitzpatrick D.A."/>
            <person name="Frisvad J.C."/>
            <person name="Nielsen K.L."/>
        </authorList>
    </citation>
    <scope>NUCLEOTIDE SEQUENCE</scope>
    <source>
        <strain evidence="10">IBT 21472</strain>
    </source>
</reference>
<dbReference type="GO" id="GO:0006351">
    <property type="term" value="P:DNA-templated transcription"/>
    <property type="evidence" value="ECO:0007669"/>
    <property type="project" value="InterPro"/>
</dbReference>